<accession>A0A4D7BI80</accession>
<dbReference type="InterPro" id="IPR056909">
    <property type="entry name" value="SU10_portal"/>
</dbReference>
<dbReference type="RefSeq" id="WP_136962948.1">
    <property type="nucleotide sequence ID" value="NZ_CP039690.1"/>
</dbReference>
<reference evidence="2 3" key="1">
    <citation type="submission" date="2019-04" db="EMBL/GenBank/DDBJ databases">
        <title>Phreatobacter aquaticus sp. nov.</title>
        <authorList>
            <person name="Choi A."/>
        </authorList>
    </citation>
    <scope>NUCLEOTIDE SEQUENCE [LARGE SCALE GENOMIC DNA]</scope>
    <source>
        <strain evidence="2 3">KCTC 52518</strain>
    </source>
</reference>
<keyword evidence="3" id="KW-1185">Reference proteome</keyword>
<gene>
    <name evidence="2" type="ORF">E8M01_26815</name>
</gene>
<sequence>MSDAPMTDDELLAVIDGMMQQCVAYDDNEMRGNRVRALDYYRGEMRDLPAPEGRSSAISKDVRSAVAKIMPSLMRTFAGGDKVVEYVPRTPADEPFAEQATDYVNYKFWTQWDGYRVLNAAFQDALLLRNGVLKHWWDERADIVVERYTNLTALDLDGLTADPAVTVLEREDYPETDPAVLAVIPDAERHDVKIRRVRIKAGVKIAAVPGEQFLIDPEAVTIEDARITVHRFPETRSNLIALGFDREVVEAIPAWSGDVESEVRRARLGRSGVSSESYDLGGPATQVVEFAECYVRLDADGDGFAELRRVCIAGYSGAHRILSNEEWDEVPFSDLPCEIVAHRWQGMSLFDDIEDVQKKKTALVRGMLDNIYWQNAQQPIVDVGAIEDPSDITNPEFGKPIRLKSGRDARAALAYNQVPFTAAASLGALDYLDREATDRTGISDASAVLSPDALQNQTATASRILESASTARAEMIARTFAETGLRRMFAAILRLIVKHQPQDEIIRLRNTWVTFTPGKWSPDMDASVNTGLGAGSRERDMAVMTQIGTIQKEILATMGLDNPLVTIGNLANSLNKFVAAAGLRSPELYFLKPTPEALARLTQPKPDPTAGQAEMAMQMERERRQAEMAADQARIQAEAERDVLVERIKADGALQLQRERLAAELDMKKAELETRVALAQASALRSVTPDEALNPAVQQTLDGIVKTTNELLRPGP</sequence>
<dbReference type="KEGG" id="pstg:E8M01_26815"/>
<organism evidence="2 3">
    <name type="scientific">Phreatobacter stygius</name>
    <dbReference type="NCBI Taxonomy" id="1940610"/>
    <lineage>
        <taxon>Bacteria</taxon>
        <taxon>Pseudomonadati</taxon>
        <taxon>Pseudomonadota</taxon>
        <taxon>Alphaproteobacteria</taxon>
        <taxon>Hyphomicrobiales</taxon>
        <taxon>Phreatobacteraceae</taxon>
        <taxon>Phreatobacter</taxon>
    </lineage>
</organism>
<dbReference type="OrthoDB" id="5464900at2"/>
<evidence type="ECO:0000313" key="2">
    <source>
        <dbReference type="EMBL" id="QCI67517.1"/>
    </source>
</evidence>
<dbReference type="AlphaFoldDB" id="A0A4D7BI80"/>
<protein>
    <submittedName>
        <fullName evidence="2">Phage portal protein</fullName>
    </submittedName>
</protein>
<evidence type="ECO:0000313" key="3">
    <source>
        <dbReference type="Proteomes" id="UP000298781"/>
    </source>
</evidence>
<feature type="coiled-coil region" evidence="1">
    <location>
        <begin position="616"/>
        <end position="682"/>
    </location>
</feature>
<keyword evidence="1" id="KW-0175">Coiled coil</keyword>
<dbReference type="Pfam" id="PF23899">
    <property type="entry name" value="SU10_portal"/>
    <property type="match status" value="1"/>
</dbReference>
<proteinExistence type="predicted"/>
<name>A0A4D7BI80_9HYPH</name>
<dbReference type="Proteomes" id="UP000298781">
    <property type="component" value="Chromosome"/>
</dbReference>
<evidence type="ECO:0000256" key="1">
    <source>
        <dbReference type="SAM" id="Coils"/>
    </source>
</evidence>
<dbReference type="EMBL" id="CP039690">
    <property type="protein sequence ID" value="QCI67517.1"/>
    <property type="molecule type" value="Genomic_DNA"/>
</dbReference>